<proteinExistence type="predicted"/>
<organism evidence="1">
    <name type="scientific">Anguilla anguilla</name>
    <name type="common">European freshwater eel</name>
    <name type="synonym">Muraena anguilla</name>
    <dbReference type="NCBI Taxonomy" id="7936"/>
    <lineage>
        <taxon>Eukaryota</taxon>
        <taxon>Metazoa</taxon>
        <taxon>Chordata</taxon>
        <taxon>Craniata</taxon>
        <taxon>Vertebrata</taxon>
        <taxon>Euteleostomi</taxon>
        <taxon>Actinopterygii</taxon>
        <taxon>Neopterygii</taxon>
        <taxon>Teleostei</taxon>
        <taxon>Anguilliformes</taxon>
        <taxon>Anguillidae</taxon>
        <taxon>Anguilla</taxon>
    </lineage>
</organism>
<accession>A0A0E9VE46</accession>
<dbReference type="EMBL" id="GBXM01031767">
    <property type="protein sequence ID" value="JAH76810.1"/>
    <property type="molecule type" value="Transcribed_RNA"/>
</dbReference>
<name>A0A0E9VE46_ANGAN</name>
<dbReference type="AlphaFoldDB" id="A0A0E9VE46"/>
<evidence type="ECO:0000313" key="1">
    <source>
        <dbReference type="EMBL" id="JAH75483.1"/>
    </source>
</evidence>
<reference evidence="1" key="1">
    <citation type="submission" date="2014-11" db="EMBL/GenBank/DDBJ databases">
        <authorList>
            <person name="Amaro Gonzalez C."/>
        </authorList>
    </citation>
    <scope>NUCLEOTIDE SEQUENCE</scope>
</reference>
<dbReference type="EMBL" id="GBXM01033094">
    <property type="protein sequence ID" value="JAH75483.1"/>
    <property type="molecule type" value="Transcribed_RNA"/>
</dbReference>
<reference evidence="1" key="2">
    <citation type="journal article" date="2015" name="Fish Shellfish Immunol.">
        <title>Early steps in the European eel (Anguilla anguilla)-Vibrio vulnificus interaction in the gills: Role of the RtxA13 toxin.</title>
        <authorList>
            <person name="Callol A."/>
            <person name="Pajuelo D."/>
            <person name="Ebbesson L."/>
            <person name="Teles M."/>
            <person name="MacKenzie S."/>
            <person name="Amaro C."/>
        </authorList>
    </citation>
    <scope>NUCLEOTIDE SEQUENCE</scope>
</reference>
<protein>
    <submittedName>
        <fullName evidence="1">Uncharacterized protein</fullName>
    </submittedName>
</protein>
<sequence length="42" mass="4735">MSFSSIDQWLPALFLGVYNPVGFHSNPNKGHDIQQLEMLLSC</sequence>